<dbReference type="STRING" id="323097.Nham_0600"/>
<proteinExistence type="predicted"/>
<protein>
    <submittedName>
        <fullName evidence="2">Uncharacterized protein</fullName>
    </submittedName>
</protein>
<evidence type="ECO:0000313" key="3">
    <source>
        <dbReference type="Proteomes" id="UP000001953"/>
    </source>
</evidence>
<dbReference type="KEGG" id="nha:Nham_0600"/>
<organism evidence="2 3">
    <name type="scientific">Nitrobacter hamburgensis (strain DSM 10229 / NCIMB 13809 / X14)</name>
    <dbReference type="NCBI Taxonomy" id="323097"/>
    <lineage>
        <taxon>Bacteria</taxon>
        <taxon>Pseudomonadati</taxon>
        <taxon>Pseudomonadota</taxon>
        <taxon>Alphaproteobacteria</taxon>
        <taxon>Hyphomicrobiales</taxon>
        <taxon>Nitrobacteraceae</taxon>
        <taxon>Nitrobacter</taxon>
    </lineage>
</organism>
<dbReference type="AlphaFoldDB" id="Q1QQK8"/>
<dbReference type="HOGENOM" id="CLU_172360_0_0_5"/>
<name>Q1QQK8_NITHX</name>
<dbReference type="Proteomes" id="UP000001953">
    <property type="component" value="Chromosome"/>
</dbReference>
<gene>
    <name evidence="2" type="ordered locus">Nham_0600</name>
</gene>
<keyword evidence="3" id="KW-1185">Reference proteome</keyword>
<evidence type="ECO:0000256" key="1">
    <source>
        <dbReference type="SAM" id="MobiDB-lite"/>
    </source>
</evidence>
<feature type="region of interest" description="Disordered" evidence="1">
    <location>
        <begin position="1"/>
        <end position="21"/>
    </location>
</feature>
<evidence type="ECO:0000313" key="2">
    <source>
        <dbReference type="EMBL" id="ABE61489.1"/>
    </source>
</evidence>
<dbReference type="EMBL" id="CP000319">
    <property type="protein sequence ID" value="ABE61489.1"/>
    <property type="molecule type" value="Genomic_DNA"/>
</dbReference>
<sequence>MKRRCPGDLQATLGPSPSDGDCTFLDRRPAAAYMSKAETWRELSGGEIEFIMRRLRSAD</sequence>
<reference evidence="2 3" key="1">
    <citation type="submission" date="2006-03" db="EMBL/GenBank/DDBJ databases">
        <title>Complete sequence of chromosome of Nitrobacter hamburgensis X14.</title>
        <authorList>
            <consortium name="US DOE Joint Genome Institute"/>
            <person name="Copeland A."/>
            <person name="Lucas S."/>
            <person name="Lapidus A."/>
            <person name="Barry K."/>
            <person name="Detter J.C."/>
            <person name="Glavina del Rio T."/>
            <person name="Hammon N."/>
            <person name="Israni S."/>
            <person name="Dalin E."/>
            <person name="Tice H."/>
            <person name="Pitluck S."/>
            <person name="Chain P."/>
            <person name="Malfatti S."/>
            <person name="Shin M."/>
            <person name="Vergez L."/>
            <person name="Schmutz J."/>
            <person name="Larimer F."/>
            <person name="Land M."/>
            <person name="Hauser L."/>
            <person name="Kyrpides N."/>
            <person name="Ivanova N."/>
            <person name="Ward B."/>
            <person name="Arp D."/>
            <person name="Klotz M."/>
            <person name="Stein L."/>
            <person name="O'Mullan G."/>
            <person name="Starkenburg S."/>
            <person name="Sayavedra L."/>
            <person name="Poret-Peterson A.T."/>
            <person name="Gentry M.E."/>
            <person name="Bruce D."/>
            <person name="Richardson P."/>
        </authorList>
    </citation>
    <scope>NUCLEOTIDE SEQUENCE [LARGE SCALE GENOMIC DNA]</scope>
    <source>
        <strain evidence="3">DSM 10229 / NCIMB 13809 / X14</strain>
    </source>
</reference>
<accession>Q1QQK8</accession>